<keyword evidence="5" id="KW-1185">Reference proteome</keyword>
<feature type="region of interest" description="Disordered" evidence="3">
    <location>
        <begin position="738"/>
        <end position="769"/>
    </location>
</feature>
<feature type="compositionally biased region" description="Polar residues" evidence="3">
    <location>
        <begin position="203"/>
        <end position="214"/>
    </location>
</feature>
<organism evidence="4 5">
    <name type="scientific">Talaromyces rugulosus</name>
    <name type="common">Penicillium rugulosum</name>
    <dbReference type="NCBI Taxonomy" id="121627"/>
    <lineage>
        <taxon>Eukaryota</taxon>
        <taxon>Fungi</taxon>
        <taxon>Dikarya</taxon>
        <taxon>Ascomycota</taxon>
        <taxon>Pezizomycotina</taxon>
        <taxon>Eurotiomycetes</taxon>
        <taxon>Eurotiomycetidae</taxon>
        <taxon>Eurotiales</taxon>
        <taxon>Trichocomaceae</taxon>
        <taxon>Talaromyces</taxon>
        <taxon>Talaromyces sect. Islandici</taxon>
    </lineage>
</organism>
<gene>
    <name evidence="4" type="ORF">TRUGW13939_07567</name>
</gene>
<dbReference type="SUPFAM" id="SSF51735">
    <property type="entry name" value="NAD(P)-binding Rossmann-fold domains"/>
    <property type="match status" value="1"/>
</dbReference>
<keyword evidence="1" id="KW-0521">NADP</keyword>
<reference evidence="5" key="1">
    <citation type="submission" date="2020-06" db="EMBL/GenBank/DDBJ databases">
        <title>A chromosome-scale genome assembly of Talaromyces rugulosus W13939.</title>
        <authorList>
            <person name="Wang B."/>
            <person name="Guo L."/>
            <person name="Ye K."/>
            <person name="Wang L."/>
        </authorList>
    </citation>
    <scope>NUCLEOTIDE SEQUENCE [LARGE SCALE GENOMIC DNA]</scope>
    <source>
        <strain evidence="5">W13939</strain>
    </source>
</reference>
<proteinExistence type="predicted"/>
<dbReference type="InterPro" id="IPR051609">
    <property type="entry name" value="NmrA/Isoflavone_reductase-like"/>
</dbReference>
<feature type="compositionally biased region" description="Polar residues" evidence="3">
    <location>
        <begin position="744"/>
        <end position="762"/>
    </location>
</feature>
<dbReference type="EMBL" id="CP055901">
    <property type="protein sequence ID" value="QKX60422.1"/>
    <property type="molecule type" value="Genomic_DNA"/>
</dbReference>
<dbReference type="PANTHER" id="PTHR47706:SF9">
    <property type="entry name" value="NMRA-LIKE DOMAIN-CONTAINING PROTEIN-RELATED"/>
    <property type="match status" value="1"/>
</dbReference>
<evidence type="ECO:0000313" key="5">
    <source>
        <dbReference type="Proteomes" id="UP000509510"/>
    </source>
</evidence>
<evidence type="ECO:0000256" key="2">
    <source>
        <dbReference type="ARBA" id="ARBA00023002"/>
    </source>
</evidence>
<dbReference type="PANTHER" id="PTHR47706">
    <property type="entry name" value="NMRA-LIKE FAMILY PROTEIN"/>
    <property type="match status" value="1"/>
</dbReference>
<dbReference type="RefSeq" id="XP_035346599.1">
    <property type="nucleotide sequence ID" value="XM_035490706.1"/>
</dbReference>
<sequence length="814" mass="88532">MDGSVDVDVVRLGPGEWISRIDLAARTATIWDDGNSVFTLTNAEKLGRSVVAVLEHPEATANKNLYVASVETSQNDILSALEKTTGSKWTVAKATTEKEISERVEKLGKGDFTGPLPSFNKMPRPIRKRVRPLSIGFGGASRSLHNLIRLHDSRNRPRYGLTYTYVPTRNNISMEQPPPPYAEAVKFQIRRKPIGAGGGDVKGQQSSSSITTTKAQAEALEQQIIAAQNIQAGDLTPNILIQTSSLPTGKNNITDAGLVASPDAISCASTTTTPNTTLSPAGDTEQSQSGDWRTIAASHAQKALGEAKHFLGGLIARPSVSTKHYSILRHSHGIVFYQGSNTFLAISIFSDEPLPVDRTIWMQCKGWSGKTGMRAKALFGLNDSWHNVTPSIAIHPDQVTSGDERAWQRDIKRFKKKAATSNHEGHQLRQTAIIRIPVEATDGYYQFILCRGESKRKSLCTSPVFRVVSASSDPSSLRGASLSTLPLELGAWAGSMYARTAASTVVAPLTSRIQSGTQKVMPSVKTQTAVQKAYSNSGISDRVTSNMVDAGARYDKAKGLEYAQLDANGFDIEAGPVEPYPVTFNAKTDVEAKPPVTDATGVQKLPLIGVPSHISQRLHGHYFAWCKVYAGEIDGKEKSAPAWQQCIISASTAVPQGTVTNVRSYSAFKVKCSIRFVEEVDTPPTTPMQVRIMGFIRPEAPLASTILNEYSAESEDRIVLDAYDLEFTHSALDHPAWYPDPSPAVSTQRSGDSINGKDSSPRSFMDKGKDSYANARLTGQRMVGQIPFHRIGIRMQTDEVKDKNVAINGFYIPR</sequence>
<dbReference type="GeneID" id="55995058"/>
<feature type="region of interest" description="Disordered" evidence="3">
    <location>
        <begin position="193"/>
        <end position="214"/>
    </location>
</feature>
<feature type="region of interest" description="Disordered" evidence="3">
    <location>
        <begin position="270"/>
        <end position="289"/>
    </location>
</feature>
<accession>A0A7H8R270</accession>
<keyword evidence="2" id="KW-0560">Oxidoreductase</keyword>
<dbReference type="GO" id="GO:0016491">
    <property type="term" value="F:oxidoreductase activity"/>
    <property type="evidence" value="ECO:0007669"/>
    <property type="project" value="UniProtKB-KW"/>
</dbReference>
<dbReference type="Gene3D" id="3.40.50.720">
    <property type="entry name" value="NAD(P)-binding Rossmann-like Domain"/>
    <property type="match status" value="1"/>
</dbReference>
<dbReference type="OrthoDB" id="276388at2759"/>
<dbReference type="InterPro" id="IPR036291">
    <property type="entry name" value="NAD(P)-bd_dom_sf"/>
</dbReference>
<evidence type="ECO:0000256" key="3">
    <source>
        <dbReference type="SAM" id="MobiDB-lite"/>
    </source>
</evidence>
<dbReference type="KEGG" id="trg:TRUGW13939_07567"/>
<protein>
    <submittedName>
        <fullName evidence="4">Uncharacterized protein</fullName>
    </submittedName>
</protein>
<evidence type="ECO:0000256" key="1">
    <source>
        <dbReference type="ARBA" id="ARBA00022857"/>
    </source>
</evidence>
<name>A0A7H8R270_TALRU</name>
<dbReference type="Proteomes" id="UP000509510">
    <property type="component" value="Chromosome IV"/>
</dbReference>
<dbReference type="AlphaFoldDB" id="A0A7H8R270"/>
<evidence type="ECO:0000313" key="4">
    <source>
        <dbReference type="EMBL" id="QKX60422.1"/>
    </source>
</evidence>